<accession>A0ABT8HPD2</accession>
<gene>
    <name evidence="1" type="ORF">QYF68_33095</name>
</gene>
<evidence type="ECO:0000313" key="2">
    <source>
        <dbReference type="Proteomes" id="UP001172687"/>
    </source>
</evidence>
<dbReference type="EMBL" id="JAUHTC010000101">
    <property type="protein sequence ID" value="MDN4522626.1"/>
    <property type="molecule type" value="Genomic_DNA"/>
</dbReference>
<protein>
    <submittedName>
        <fullName evidence="1">Uncharacterized protein</fullName>
    </submittedName>
</protein>
<sequence>MTQTTELPALPDGVDILNQEPFCPDASGNSSYRIVWSLPAAVPDHMADLDIRLGATQLPDGSIVNDGTTEHEVPTIYVGGHSHPVADARALANALQDLADLADTWTGTTDVHAVMANAHRAVRAAYILLRTEPGNVGDYLRAALDSISDAEEVIR</sequence>
<comment type="caution">
    <text evidence="1">The sequence shown here is derived from an EMBL/GenBank/DDBJ whole genome shotgun (WGS) entry which is preliminary data.</text>
</comment>
<proteinExistence type="predicted"/>
<organism evidence="1 2">
    <name type="scientific">Mycolicibacterium austroafricanum</name>
    <name type="common">Mycobacterium austroafricanum</name>
    <dbReference type="NCBI Taxonomy" id="39687"/>
    <lineage>
        <taxon>Bacteria</taxon>
        <taxon>Bacillati</taxon>
        <taxon>Actinomycetota</taxon>
        <taxon>Actinomycetes</taxon>
        <taxon>Mycobacteriales</taxon>
        <taxon>Mycobacteriaceae</taxon>
        <taxon>Mycolicibacterium</taxon>
    </lineage>
</organism>
<dbReference type="Proteomes" id="UP001172687">
    <property type="component" value="Unassembled WGS sequence"/>
</dbReference>
<keyword evidence="2" id="KW-1185">Reference proteome</keyword>
<evidence type="ECO:0000313" key="1">
    <source>
        <dbReference type="EMBL" id="MDN4522626.1"/>
    </source>
</evidence>
<name>A0ABT8HPD2_MYCAO</name>
<reference evidence="1" key="1">
    <citation type="submission" date="2023-07" db="EMBL/GenBank/DDBJ databases">
        <title>Degradation of tert-butanol by M. austroafricanum TBA100.</title>
        <authorList>
            <person name="Helbich S."/>
            <person name="Vainshtein Y."/>
        </authorList>
    </citation>
    <scope>NUCLEOTIDE SEQUENCE</scope>
    <source>
        <strain evidence="1">TBA100</strain>
    </source>
</reference>
<dbReference type="RefSeq" id="WP_036368758.1">
    <property type="nucleotide sequence ID" value="NZ_CP070380.1"/>
</dbReference>